<dbReference type="AlphaFoldDB" id="A0A1D9Q1F1"/>
<proteinExistence type="predicted"/>
<evidence type="ECO:0000313" key="3">
    <source>
        <dbReference type="Proteomes" id="UP000177798"/>
    </source>
</evidence>
<evidence type="ECO:0008006" key="4">
    <source>
        <dbReference type="Google" id="ProtNLM"/>
    </source>
</evidence>
<protein>
    <recommendedName>
        <fullName evidence="4">CCHC-type domain-containing protein</fullName>
    </recommendedName>
</protein>
<dbReference type="OrthoDB" id="3540452at2759"/>
<dbReference type="Proteomes" id="UP000177798">
    <property type="component" value="Chromosome 4"/>
</dbReference>
<evidence type="ECO:0000256" key="1">
    <source>
        <dbReference type="SAM" id="MobiDB-lite"/>
    </source>
</evidence>
<gene>
    <name evidence="2" type="ORF">sscle_04g035510</name>
</gene>
<accession>A0A1D9Q1F1</accession>
<sequence>MVNFQFQIPAPCQNCRRFHYGYCRDALRQCWRCNDYNHIERFCPRRRARWPRGQALPGSRQWCDYHGLGSDPDLRTRVLNALKASPSCNIYVDDDCIYKGCVEHHFRREEVRSRPLAERMTRRRSRSPGREQIKRGRSRSPIRQRSPSPSERRPRHQRQASPIRQVRGRSKSPSRQQRQSPPRTAVRPRGRSPVFKTIGNACTQTNAATTGMNIFQSSFLQNQGFSVGQRQAPEKQHIQQSTRNVASSNTIILNPFLAPPAPLGTVSANTTRQGTAKDVSNHTVVAIQQPVMNPPSQIQDIDEVYVDDPHFVLGVREEALEKEILEAYQQRMWEVELERVADTDYKEARGPDNVWDQSVAILRAAKKKLVGY</sequence>
<reference evidence="3" key="1">
    <citation type="journal article" date="2017" name="Genome Biol. Evol.">
        <title>The complete genome sequence of the phytopathogenic fungus Sclerotinia sclerotiorum reveals insights into the genome architecture of broad host range pathogens.</title>
        <authorList>
            <person name="Derbyshire M."/>
            <person name="Denton-Giles M."/>
            <person name="Hegedus D."/>
            <person name="Seifbarghy S."/>
            <person name="Rollins J."/>
            <person name="van Kan J."/>
            <person name="Seidl M.F."/>
            <person name="Faino L."/>
            <person name="Mbengue M."/>
            <person name="Navaud O."/>
            <person name="Raffaele S."/>
            <person name="Hammond-Kosack K."/>
            <person name="Heard S."/>
            <person name="Oliver R."/>
        </authorList>
    </citation>
    <scope>NUCLEOTIDE SEQUENCE [LARGE SCALE GENOMIC DNA]</scope>
    <source>
        <strain evidence="3">ATCC 18683 / 1980 / Ss-1</strain>
    </source>
</reference>
<feature type="region of interest" description="Disordered" evidence="1">
    <location>
        <begin position="114"/>
        <end position="195"/>
    </location>
</feature>
<organism evidence="2 3">
    <name type="scientific">Sclerotinia sclerotiorum (strain ATCC 18683 / 1980 / Ss-1)</name>
    <name type="common">White mold</name>
    <name type="synonym">Whetzelinia sclerotiorum</name>
    <dbReference type="NCBI Taxonomy" id="665079"/>
    <lineage>
        <taxon>Eukaryota</taxon>
        <taxon>Fungi</taxon>
        <taxon>Dikarya</taxon>
        <taxon>Ascomycota</taxon>
        <taxon>Pezizomycotina</taxon>
        <taxon>Leotiomycetes</taxon>
        <taxon>Helotiales</taxon>
        <taxon>Sclerotiniaceae</taxon>
        <taxon>Sclerotinia</taxon>
    </lineage>
</organism>
<name>A0A1D9Q1F1_SCLS1</name>
<dbReference type="EMBL" id="CP017817">
    <property type="protein sequence ID" value="APA08781.1"/>
    <property type="molecule type" value="Genomic_DNA"/>
</dbReference>
<feature type="compositionally biased region" description="Low complexity" evidence="1">
    <location>
        <begin position="173"/>
        <end position="183"/>
    </location>
</feature>
<dbReference type="VEuPathDB" id="FungiDB:sscle_04g035510"/>
<evidence type="ECO:0000313" key="2">
    <source>
        <dbReference type="EMBL" id="APA08781.1"/>
    </source>
</evidence>